<dbReference type="EC" id="2.1.1.72" evidence="1"/>
<evidence type="ECO:0000313" key="8">
    <source>
        <dbReference type="Proteomes" id="UP000403266"/>
    </source>
</evidence>
<protein>
    <recommendedName>
        <fullName evidence="1">site-specific DNA-methyltransferase (adenine-specific)</fullName>
        <ecNumber evidence="1">2.1.1.72</ecNumber>
    </recommendedName>
</protein>
<dbReference type="SUPFAM" id="SSF53335">
    <property type="entry name" value="S-adenosyl-L-methionine-dependent methyltransferases"/>
    <property type="match status" value="1"/>
</dbReference>
<sequence length="520" mass="57097">MNDLSQIQFTDTSSDPVALADQIGAAYATKVTADHRKNHGLYLTPPEVARFMGGLVRPHGKVVRLLDPAAGAGILLCGAVEALAENDKPPERIEITAYEIDPALAEHLQAILASLAGWAGGRGIELTFEIRVRDFVLANADAIEGLGGLFSPGAERSYDVVISNPPYFKLNKADPRAQAALSVVHGQPNIYGLFMAIGAALLRPAGDFIFITPRSFASGPYFRAFRERFFSVVRPRLLHVFGSRRDAFARDAVLQENIILHATREDRWSGGSIAISTSAGIPDLEERQVRTVEIDQVLDLKARDRVLRIPATQNDHDIMQLVDAWSGSLSAYKWKISTGPVVPFRAVEFQSNEGGSGYVPLLWMNHVHPMQVRWPLARRKPEYIQDVIASRPILVANANYVLLRRFSAKEEKRRLVAAPYIANTIDAPMLGLENHLNYIYKPGGSLSEDEAFGIAALLNSSLLDTWFRAVNGNTQVSATELRSMPLPPLETIVRIGVQARVLIDLEAIDALVEREVAACG</sequence>
<dbReference type="GO" id="GO:0009007">
    <property type="term" value="F:site-specific DNA-methyltransferase (adenine-specific) activity"/>
    <property type="evidence" value="ECO:0007669"/>
    <property type="project" value="UniProtKB-EC"/>
</dbReference>
<proteinExistence type="predicted"/>
<evidence type="ECO:0000256" key="2">
    <source>
        <dbReference type="ARBA" id="ARBA00022603"/>
    </source>
</evidence>
<keyword evidence="8" id="KW-1185">Reference proteome</keyword>
<dbReference type="PRINTS" id="PR00507">
    <property type="entry name" value="N12N6MTFRASE"/>
</dbReference>
<evidence type="ECO:0000256" key="4">
    <source>
        <dbReference type="ARBA" id="ARBA00022691"/>
    </source>
</evidence>
<keyword evidence="3" id="KW-0808">Transferase</keyword>
<dbReference type="RefSeq" id="WP_152716549.1">
    <property type="nucleotide sequence ID" value="NZ_VOSJ01000274.1"/>
</dbReference>
<dbReference type="GO" id="GO:0006304">
    <property type="term" value="P:DNA modification"/>
    <property type="evidence" value="ECO:0007669"/>
    <property type="project" value="InterPro"/>
</dbReference>
<keyword evidence="2 7" id="KW-0489">Methyltransferase</keyword>
<dbReference type="PROSITE" id="PS00092">
    <property type="entry name" value="N6_MTASE"/>
    <property type="match status" value="1"/>
</dbReference>
<dbReference type="InterPro" id="IPR011639">
    <property type="entry name" value="MethylTrfase_TaqI-like_dom"/>
</dbReference>
<dbReference type="GO" id="GO:0003676">
    <property type="term" value="F:nucleic acid binding"/>
    <property type="evidence" value="ECO:0007669"/>
    <property type="project" value="InterPro"/>
</dbReference>
<gene>
    <name evidence="7" type="ORF">FS320_32435</name>
</gene>
<feature type="domain" description="Type II methyltransferase M.TaqI-like" evidence="6">
    <location>
        <begin position="153"/>
        <end position="243"/>
    </location>
</feature>
<evidence type="ECO:0000313" key="7">
    <source>
        <dbReference type="EMBL" id="MPR29664.1"/>
    </source>
</evidence>
<evidence type="ECO:0000256" key="1">
    <source>
        <dbReference type="ARBA" id="ARBA00011900"/>
    </source>
</evidence>
<accession>A0A5N7MU98</accession>
<dbReference type="Gene3D" id="3.40.50.150">
    <property type="entry name" value="Vaccinia Virus protein VP39"/>
    <property type="match status" value="1"/>
</dbReference>
<dbReference type="EMBL" id="VOSK01000255">
    <property type="protein sequence ID" value="MPR29664.1"/>
    <property type="molecule type" value="Genomic_DNA"/>
</dbReference>
<evidence type="ECO:0000256" key="3">
    <source>
        <dbReference type="ARBA" id="ARBA00022679"/>
    </source>
</evidence>
<evidence type="ECO:0000259" key="6">
    <source>
        <dbReference type="Pfam" id="PF07669"/>
    </source>
</evidence>
<dbReference type="OrthoDB" id="9806213at2"/>
<dbReference type="InterPro" id="IPR050953">
    <property type="entry name" value="N4_N6_ade-DNA_methylase"/>
</dbReference>
<dbReference type="PANTHER" id="PTHR33841:SF1">
    <property type="entry name" value="DNA METHYLTRANSFERASE A"/>
    <property type="match status" value="1"/>
</dbReference>
<dbReference type="InterPro" id="IPR002052">
    <property type="entry name" value="DNA_methylase_N6_adenine_CS"/>
</dbReference>
<comment type="catalytic activity">
    <reaction evidence="5">
        <text>a 2'-deoxyadenosine in DNA + S-adenosyl-L-methionine = an N(6)-methyl-2'-deoxyadenosine in DNA + S-adenosyl-L-homocysteine + H(+)</text>
        <dbReference type="Rhea" id="RHEA:15197"/>
        <dbReference type="Rhea" id="RHEA-COMP:12418"/>
        <dbReference type="Rhea" id="RHEA-COMP:12419"/>
        <dbReference type="ChEBI" id="CHEBI:15378"/>
        <dbReference type="ChEBI" id="CHEBI:57856"/>
        <dbReference type="ChEBI" id="CHEBI:59789"/>
        <dbReference type="ChEBI" id="CHEBI:90615"/>
        <dbReference type="ChEBI" id="CHEBI:90616"/>
        <dbReference type="EC" id="2.1.1.72"/>
    </reaction>
</comment>
<evidence type="ECO:0000256" key="5">
    <source>
        <dbReference type="ARBA" id="ARBA00047942"/>
    </source>
</evidence>
<keyword evidence="4" id="KW-0949">S-adenosyl-L-methionine</keyword>
<reference evidence="7 8" key="1">
    <citation type="journal article" date="2019" name="Syst. Appl. Microbiol.">
        <title>Microvirga tunisiensis sp. nov., a root nodule symbiotic bacterium isolated from Lupinus micranthus and L. luteus grown in Northern Tunisia.</title>
        <authorList>
            <person name="Msaddak A."/>
            <person name="Rejili M."/>
            <person name="Duran D."/>
            <person name="Mars M."/>
            <person name="Palacios J.M."/>
            <person name="Ruiz-Argueso T."/>
            <person name="Rey L."/>
            <person name="Imperial J."/>
        </authorList>
    </citation>
    <scope>NUCLEOTIDE SEQUENCE [LARGE SCALE GENOMIC DNA]</scope>
    <source>
        <strain evidence="7 8">Lmie10</strain>
    </source>
</reference>
<dbReference type="PANTHER" id="PTHR33841">
    <property type="entry name" value="DNA METHYLTRANSFERASE YEEA-RELATED"/>
    <property type="match status" value="1"/>
</dbReference>
<name>A0A5N7MU98_9HYPH</name>
<dbReference type="Proteomes" id="UP000403266">
    <property type="component" value="Unassembled WGS sequence"/>
</dbReference>
<dbReference type="GO" id="GO:0032259">
    <property type="term" value="P:methylation"/>
    <property type="evidence" value="ECO:0007669"/>
    <property type="project" value="UniProtKB-KW"/>
</dbReference>
<dbReference type="Pfam" id="PF07669">
    <property type="entry name" value="Eco57I"/>
    <property type="match status" value="1"/>
</dbReference>
<comment type="caution">
    <text evidence="7">The sequence shown here is derived from an EMBL/GenBank/DDBJ whole genome shotgun (WGS) entry which is preliminary data.</text>
</comment>
<dbReference type="AlphaFoldDB" id="A0A5N7MU98"/>
<organism evidence="7 8">
    <name type="scientific">Microvirga tunisiensis</name>
    <dbReference type="NCBI Taxonomy" id="2108360"/>
    <lineage>
        <taxon>Bacteria</taxon>
        <taxon>Pseudomonadati</taxon>
        <taxon>Pseudomonadota</taxon>
        <taxon>Alphaproteobacteria</taxon>
        <taxon>Hyphomicrobiales</taxon>
        <taxon>Methylobacteriaceae</taxon>
        <taxon>Microvirga</taxon>
    </lineage>
</organism>
<dbReference type="InterPro" id="IPR029063">
    <property type="entry name" value="SAM-dependent_MTases_sf"/>
</dbReference>
<dbReference type="CDD" id="cd02440">
    <property type="entry name" value="AdoMet_MTases"/>
    <property type="match status" value="1"/>
</dbReference>